<evidence type="ECO:0000256" key="1">
    <source>
        <dbReference type="ARBA" id="ARBA00022737"/>
    </source>
</evidence>
<feature type="compositionally biased region" description="Basic and acidic residues" evidence="4">
    <location>
        <begin position="131"/>
        <end position="152"/>
    </location>
</feature>
<feature type="repeat" description="TPR" evidence="3">
    <location>
        <begin position="343"/>
        <end position="376"/>
    </location>
</feature>
<dbReference type="Gene3D" id="1.25.40.10">
    <property type="entry name" value="Tetratricopeptide repeat domain"/>
    <property type="match status" value="1"/>
</dbReference>
<name>A0A7S4JP52_GUITH</name>
<evidence type="ECO:0000256" key="2">
    <source>
        <dbReference type="ARBA" id="ARBA00022803"/>
    </source>
</evidence>
<dbReference type="EMBL" id="HBKN01008593">
    <property type="protein sequence ID" value="CAE2269856.1"/>
    <property type="molecule type" value="Transcribed_RNA"/>
</dbReference>
<sequence>MSSMEMTAGDDASEGSDFKVLAKLKEESEGEAGWDSASASMATSLDSAMHYSQEIAREKIGRNSKPSMEAASTEAIYNGHHGMSEEDVKTALDNIDQIFPQNLHLSEKKSSSGLKNPSADKLESLDSSSRLLKDRRGRVDSTARPQEFFRGKDSKKKRLNDGPDLGEPKTVSVNFEKFKKHHINCPALRERLDSGAIDVSTVDRVQREFARHDKLSQAELSSLHELVDRAQDFHRNNDLKEAQKLYMKVLLSDPLDWDSLCNLAKISFGMGEYDKAKELFEKALVIRPERDKTMYYLGQVLVRIHAKGGDTDELKRAMVLFEQVVNGYKGVIKGDTCDQSTYHNAMAMLGLVHQEVGELEKAEELYQLVLKEVPNHILTLDHRCALKSLRGLKDEAAKDHLHVIELDPGHTKRVCPYLDSLFPKDSEILHPINDIKERFEKFDPSFNEGTKKRSWLKSALHGFKKKVKRMIHHKKT</sequence>
<dbReference type="SUPFAM" id="SSF48452">
    <property type="entry name" value="TPR-like"/>
    <property type="match status" value="1"/>
</dbReference>
<keyword evidence="2 3" id="KW-0802">TPR repeat</keyword>
<evidence type="ECO:0000256" key="3">
    <source>
        <dbReference type="PROSITE-ProRule" id="PRU00339"/>
    </source>
</evidence>
<gene>
    <name evidence="5" type="ORF">GTHE00462_LOCUS6734</name>
</gene>
<dbReference type="SMART" id="SM00028">
    <property type="entry name" value="TPR"/>
    <property type="match status" value="4"/>
</dbReference>
<accession>A0A7S4JP52</accession>
<evidence type="ECO:0000256" key="4">
    <source>
        <dbReference type="SAM" id="MobiDB-lite"/>
    </source>
</evidence>
<organism evidence="5">
    <name type="scientific">Guillardia theta</name>
    <name type="common">Cryptophyte</name>
    <name type="synonym">Cryptomonas phi</name>
    <dbReference type="NCBI Taxonomy" id="55529"/>
    <lineage>
        <taxon>Eukaryota</taxon>
        <taxon>Cryptophyceae</taxon>
        <taxon>Pyrenomonadales</taxon>
        <taxon>Geminigeraceae</taxon>
        <taxon>Guillardia</taxon>
    </lineage>
</organism>
<evidence type="ECO:0000313" key="5">
    <source>
        <dbReference type="EMBL" id="CAE2269856.1"/>
    </source>
</evidence>
<feature type="region of interest" description="Disordered" evidence="4">
    <location>
        <begin position="106"/>
        <end position="166"/>
    </location>
</feature>
<keyword evidence="1" id="KW-0677">Repeat</keyword>
<feature type="repeat" description="TPR" evidence="3">
    <location>
        <begin position="257"/>
        <end position="290"/>
    </location>
</feature>
<dbReference type="InterPro" id="IPR013105">
    <property type="entry name" value="TPR_2"/>
</dbReference>
<proteinExistence type="predicted"/>
<protein>
    <submittedName>
        <fullName evidence="5">Uncharacterized protein</fullName>
    </submittedName>
</protein>
<dbReference type="Pfam" id="PF07719">
    <property type="entry name" value="TPR_2"/>
    <property type="match status" value="1"/>
</dbReference>
<dbReference type="InterPro" id="IPR011990">
    <property type="entry name" value="TPR-like_helical_dom_sf"/>
</dbReference>
<dbReference type="PANTHER" id="PTHR44523">
    <property type="entry name" value="TETRATRICOPEPTIDE REPEAT PROTEIN 13"/>
    <property type="match status" value="1"/>
</dbReference>
<dbReference type="PANTHER" id="PTHR44523:SF1">
    <property type="entry name" value="TETRATRICOPEPTIDE REPEAT PROTEIN 13"/>
    <property type="match status" value="1"/>
</dbReference>
<dbReference type="InterPro" id="IPR019734">
    <property type="entry name" value="TPR_rpt"/>
</dbReference>
<dbReference type="PROSITE" id="PS50005">
    <property type="entry name" value="TPR"/>
    <property type="match status" value="2"/>
</dbReference>
<reference evidence="5" key="1">
    <citation type="submission" date="2021-01" db="EMBL/GenBank/DDBJ databases">
        <authorList>
            <person name="Corre E."/>
            <person name="Pelletier E."/>
            <person name="Niang G."/>
            <person name="Scheremetjew M."/>
            <person name="Finn R."/>
            <person name="Kale V."/>
            <person name="Holt S."/>
            <person name="Cochrane G."/>
            <person name="Meng A."/>
            <person name="Brown T."/>
            <person name="Cohen L."/>
        </authorList>
    </citation>
    <scope>NUCLEOTIDE SEQUENCE</scope>
    <source>
        <strain evidence="5">CCMP 2712</strain>
    </source>
</reference>
<dbReference type="AlphaFoldDB" id="A0A7S4JP52"/>